<protein>
    <submittedName>
        <fullName evidence="1">Uncharacterized protein</fullName>
    </submittedName>
</protein>
<keyword evidence="2" id="KW-1185">Reference proteome</keyword>
<dbReference type="EMBL" id="BJZT01000042">
    <property type="protein sequence ID" value="GEP01415.1"/>
    <property type="molecule type" value="Genomic_DNA"/>
</dbReference>
<name>A0A512IUM4_9HYPH</name>
<dbReference type="AlphaFoldDB" id="A0A512IUM4"/>
<gene>
    <name evidence="1" type="ORF">MHA02_38020</name>
</gene>
<sequence length="112" mass="11357">MQGRGNPDDDARPQAAYVSRVEGGAAGAIGMAADTAFWVEGFEHVAGRLVPTTRRTALGESNALQQAEALARRLPGAAAFALVTGEDGSEAQTILGAFGDVPDDVMDGLAGG</sequence>
<evidence type="ECO:0000313" key="1">
    <source>
        <dbReference type="EMBL" id="GEP01415.1"/>
    </source>
</evidence>
<reference evidence="1 2" key="1">
    <citation type="submission" date="2019-07" db="EMBL/GenBank/DDBJ databases">
        <title>Whole genome shotgun sequence of Methylobacterium haplocladii NBRC 107714.</title>
        <authorList>
            <person name="Hosoyama A."/>
            <person name="Uohara A."/>
            <person name="Ohji S."/>
            <person name="Ichikawa N."/>
        </authorList>
    </citation>
    <scope>NUCLEOTIDE SEQUENCE [LARGE SCALE GENOMIC DNA]</scope>
    <source>
        <strain evidence="1 2">NBRC 107714</strain>
    </source>
</reference>
<comment type="caution">
    <text evidence="1">The sequence shown here is derived from an EMBL/GenBank/DDBJ whole genome shotgun (WGS) entry which is preliminary data.</text>
</comment>
<organism evidence="1 2">
    <name type="scientific">Methylobacterium haplocladii</name>
    <dbReference type="NCBI Taxonomy" id="1176176"/>
    <lineage>
        <taxon>Bacteria</taxon>
        <taxon>Pseudomonadati</taxon>
        <taxon>Pseudomonadota</taxon>
        <taxon>Alphaproteobacteria</taxon>
        <taxon>Hyphomicrobiales</taxon>
        <taxon>Methylobacteriaceae</taxon>
        <taxon>Methylobacterium</taxon>
    </lineage>
</organism>
<accession>A0A512IUM4</accession>
<dbReference type="Proteomes" id="UP000321258">
    <property type="component" value="Unassembled WGS sequence"/>
</dbReference>
<proteinExistence type="predicted"/>
<evidence type="ECO:0000313" key="2">
    <source>
        <dbReference type="Proteomes" id="UP000321258"/>
    </source>
</evidence>